<evidence type="ECO:0000256" key="1">
    <source>
        <dbReference type="ARBA" id="ARBA00010088"/>
    </source>
</evidence>
<sequence length="350" mass="40701">MLLFALYINKMKEKFLITLIITSISWQFCTAQINSINEYNRIELNGVRHSVFIKGENALNPVLLILHGGPGFSDFYFWQTHNKELEQRFTVVTYDQRGTGLSYNDTLPPGSITIEQLEDDALSLIHILKERFKKEKIYLVGYSFGSIMGMHLIQKYPSLFQAYIGVGQVTSMYLNEKVSLDYSIQQARLKKDSVAMAQLQKLRKHYPSRSKNELSDLYLSRKWLRHFHGDFCEGTNVGQLYKNMDSFATQYYKDSLIAKGQAFTMNAMWDEVMQVDLFKTVREVKVPVYFIAGRCDYNTPSTLAYKFFRKLKAPQKQFIWFENSGHYAAFVEPEKFNRIMVQEVLADKGT</sequence>
<name>A0A4U9VNT2_9SPHI</name>
<comment type="similarity">
    <text evidence="1">Belongs to the peptidase S33 family.</text>
</comment>
<proteinExistence type="inferred from homology"/>
<dbReference type="EMBL" id="LR590484">
    <property type="protein sequence ID" value="VTR47389.1"/>
    <property type="molecule type" value="Genomic_DNA"/>
</dbReference>
<gene>
    <name evidence="4" type="primary">pip</name>
    <name evidence="4" type="ORF">NCTC11429_03518</name>
</gene>
<organism evidence="4 5">
    <name type="scientific">Sphingobacterium thalpophilum</name>
    <dbReference type="NCBI Taxonomy" id="259"/>
    <lineage>
        <taxon>Bacteria</taxon>
        <taxon>Pseudomonadati</taxon>
        <taxon>Bacteroidota</taxon>
        <taxon>Sphingobacteriia</taxon>
        <taxon>Sphingobacteriales</taxon>
        <taxon>Sphingobacteriaceae</taxon>
        <taxon>Sphingobacterium</taxon>
    </lineage>
</organism>
<dbReference type="SUPFAM" id="SSF53474">
    <property type="entry name" value="alpha/beta-Hydrolases"/>
    <property type="match status" value="1"/>
</dbReference>
<reference evidence="4 5" key="1">
    <citation type="submission" date="2019-05" db="EMBL/GenBank/DDBJ databases">
        <authorList>
            <consortium name="Pathogen Informatics"/>
        </authorList>
    </citation>
    <scope>NUCLEOTIDE SEQUENCE [LARGE SCALE GENOMIC DNA]</scope>
    <source>
        <strain evidence="4 5">NCTC11429</strain>
    </source>
</reference>
<evidence type="ECO:0000313" key="5">
    <source>
        <dbReference type="Proteomes" id="UP000308196"/>
    </source>
</evidence>
<keyword evidence="2 4" id="KW-0378">Hydrolase</keyword>
<evidence type="ECO:0000256" key="2">
    <source>
        <dbReference type="ARBA" id="ARBA00022801"/>
    </source>
</evidence>
<dbReference type="AlphaFoldDB" id="A0A4U9VNT2"/>
<dbReference type="GO" id="GO:0006508">
    <property type="term" value="P:proteolysis"/>
    <property type="evidence" value="ECO:0007669"/>
    <property type="project" value="InterPro"/>
</dbReference>
<feature type="domain" description="AB hydrolase-1" evidence="3">
    <location>
        <begin position="61"/>
        <end position="333"/>
    </location>
</feature>
<evidence type="ECO:0000259" key="3">
    <source>
        <dbReference type="Pfam" id="PF00561"/>
    </source>
</evidence>
<dbReference type="Pfam" id="PF00561">
    <property type="entry name" value="Abhydrolase_1"/>
    <property type="match status" value="1"/>
</dbReference>
<dbReference type="InterPro" id="IPR029058">
    <property type="entry name" value="AB_hydrolase_fold"/>
</dbReference>
<dbReference type="PANTHER" id="PTHR43329">
    <property type="entry name" value="EPOXIDE HYDROLASE"/>
    <property type="match status" value="1"/>
</dbReference>
<protein>
    <submittedName>
        <fullName evidence="4">Proline iminopeptidase</fullName>
        <ecNumber evidence="4">3.4.11.5</ecNumber>
    </submittedName>
</protein>
<dbReference type="InterPro" id="IPR002410">
    <property type="entry name" value="Peptidase_S33"/>
</dbReference>
<evidence type="ECO:0000313" key="4">
    <source>
        <dbReference type="EMBL" id="VTR47389.1"/>
    </source>
</evidence>
<keyword evidence="4" id="KW-0645">Protease</keyword>
<dbReference type="EC" id="3.4.11.5" evidence="4"/>
<keyword evidence="4" id="KW-0031">Aminopeptidase</keyword>
<dbReference type="PRINTS" id="PR00793">
    <property type="entry name" value="PROAMNOPTASE"/>
</dbReference>
<dbReference type="KEGG" id="stha:NCTC11429_03518"/>
<dbReference type="Proteomes" id="UP000308196">
    <property type="component" value="Chromosome"/>
</dbReference>
<dbReference type="STRING" id="1123265.GCA_000686625_05092"/>
<dbReference type="InterPro" id="IPR000073">
    <property type="entry name" value="AB_hydrolase_1"/>
</dbReference>
<dbReference type="Gene3D" id="3.40.50.1820">
    <property type="entry name" value="alpha/beta hydrolase"/>
    <property type="match status" value="1"/>
</dbReference>
<dbReference type="GO" id="GO:0004177">
    <property type="term" value="F:aminopeptidase activity"/>
    <property type="evidence" value="ECO:0007669"/>
    <property type="project" value="UniProtKB-KW"/>
</dbReference>
<accession>A0A4U9VNT2</accession>